<evidence type="ECO:0000313" key="3">
    <source>
        <dbReference type="Proteomes" id="UP000004995"/>
    </source>
</evidence>
<reference evidence="2" key="2">
    <citation type="submission" date="2018-08" db="UniProtKB">
        <authorList>
            <consortium name="EnsemblPlants"/>
        </authorList>
    </citation>
    <scope>IDENTIFICATION</scope>
    <source>
        <strain evidence="2">Yugu1</strain>
    </source>
</reference>
<reference evidence="3" key="1">
    <citation type="journal article" date="2012" name="Nat. Biotechnol.">
        <title>Reference genome sequence of the model plant Setaria.</title>
        <authorList>
            <person name="Bennetzen J.L."/>
            <person name="Schmutz J."/>
            <person name="Wang H."/>
            <person name="Percifield R."/>
            <person name="Hawkins J."/>
            <person name="Pontaroli A.C."/>
            <person name="Estep M."/>
            <person name="Feng L."/>
            <person name="Vaughn J.N."/>
            <person name="Grimwood J."/>
            <person name="Jenkins J."/>
            <person name="Barry K."/>
            <person name="Lindquist E."/>
            <person name="Hellsten U."/>
            <person name="Deshpande S."/>
            <person name="Wang X."/>
            <person name="Wu X."/>
            <person name="Mitros T."/>
            <person name="Triplett J."/>
            <person name="Yang X."/>
            <person name="Ye C.Y."/>
            <person name="Mauro-Herrera M."/>
            <person name="Wang L."/>
            <person name="Li P."/>
            <person name="Sharma M."/>
            <person name="Sharma R."/>
            <person name="Ronald P.C."/>
            <person name="Panaud O."/>
            <person name="Kellogg E.A."/>
            <person name="Brutnell T.P."/>
            <person name="Doust A.N."/>
            <person name="Tuskan G.A."/>
            <person name="Rokhsar D."/>
            <person name="Devos K.M."/>
        </authorList>
    </citation>
    <scope>NUCLEOTIDE SEQUENCE [LARGE SCALE GENOMIC DNA]</scope>
    <source>
        <strain evidence="3">cv. Yugu1</strain>
    </source>
</reference>
<accession>K3XS83</accession>
<dbReference type="Proteomes" id="UP000004995">
    <property type="component" value="Unassembled WGS sequence"/>
</dbReference>
<feature type="compositionally biased region" description="Low complexity" evidence="1">
    <location>
        <begin position="150"/>
        <end position="162"/>
    </location>
</feature>
<dbReference type="InParanoid" id="K3XS83"/>
<proteinExistence type="predicted"/>
<protein>
    <recommendedName>
        <fullName evidence="4">RING-type domain-containing protein</fullName>
    </recommendedName>
</protein>
<evidence type="ECO:0000256" key="1">
    <source>
        <dbReference type="SAM" id="MobiDB-lite"/>
    </source>
</evidence>
<evidence type="ECO:0000313" key="2">
    <source>
        <dbReference type="EnsemblPlants" id="KQL05378"/>
    </source>
</evidence>
<dbReference type="EMBL" id="AGNK02003106">
    <property type="status" value="NOT_ANNOTATED_CDS"/>
    <property type="molecule type" value="Genomic_DNA"/>
</dbReference>
<keyword evidence="3" id="KW-1185">Reference proteome</keyword>
<sequence>MAVGLAVGISVPGVIAGSMRAYAYHSSLKRAWRRLRVRTLGSVTTLERNMDALEVVRTLSCNHVFHCGESDKCKDHIDKWLCNEPTMSCLVCHKTPHLVLSWKAPPPALPVPATAPALPASADQEQPESSSGMEDTAPPDLEDPPPPQSSPVSEEPLLQPWQ</sequence>
<evidence type="ECO:0008006" key="4">
    <source>
        <dbReference type="Google" id="ProtNLM"/>
    </source>
</evidence>
<organism evidence="2 3">
    <name type="scientific">Setaria italica</name>
    <name type="common">Foxtail millet</name>
    <name type="synonym">Panicum italicum</name>
    <dbReference type="NCBI Taxonomy" id="4555"/>
    <lineage>
        <taxon>Eukaryota</taxon>
        <taxon>Viridiplantae</taxon>
        <taxon>Streptophyta</taxon>
        <taxon>Embryophyta</taxon>
        <taxon>Tracheophyta</taxon>
        <taxon>Spermatophyta</taxon>
        <taxon>Magnoliopsida</taxon>
        <taxon>Liliopsida</taxon>
        <taxon>Poales</taxon>
        <taxon>Poaceae</taxon>
        <taxon>PACMAD clade</taxon>
        <taxon>Panicoideae</taxon>
        <taxon>Panicodae</taxon>
        <taxon>Paniceae</taxon>
        <taxon>Cenchrinae</taxon>
        <taxon>Setaria</taxon>
    </lineage>
</organism>
<feature type="region of interest" description="Disordered" evidence="1">
    <location>
        <begin position="103"/>
        <end position="162"/>
    </location>
</feature>
<feature type="compositionally biased region" description="Polar residues" evidence="1">
    <location>
        <begin position="123"/>
        <end position="133"/>
    </location>
</feature>
<dbReference type="EnsemblPlants" id="KQL05378">
    <property type="protein sequence ID" value="KQL05378"/>
    <property type="gene ID" value="SETIT_004781mg"/>
</dbReference>
<dbReference type="HOGENOM" id="CLU_1638281_0_0_1"/>
<dbReference type="Gramene" id="KQL05378">
    <property type="protein sequence ID" value="KQL05378"/>
    <property type="gene ID" value="SETIT_004781mg"/>
</dbReference>
<dbReference type="AlphaFoldDB" id="K3XS83"/>
<feature type="compositionally biased region" description="Low complexity" evidence="1">
    <location>
        <begin position="111"/>
        <end position="122"/>
    </location>
</feature>
<name>K3XS83_SETIT</name>